<sequence>MYFGPLLAEKLFINMRYLQETESVLKLLYKLNRYSDALTYYIYVVPIFVNNTEKHSSSFANFGAFSVELKDKLCQSRFSAKPTRHDDRSSVLIETTNRYIICTRRQQRTLPPNPIHHEAVYLSFPVLVKA</sequence>
<evidence type="ECO:0000313" key="1">
    <source>
        <dbReference type="EMBL" id="BBM86806.1"/>
    </source>
</evidence>
<accession>A0A5S9ISH8</accession>
<protein>
    <submittedName>
        <fullName evidence="1">Uncharacterized protein</fullName>
    </submittedName>
</protein>
<dbReference type="AlphaFoldDB" id="A0A5S9ISH8"/>
<gene>
    <name evidence="1" type="ORF">UABAM_05194</name>
</gene>
<dbReference type="KEGG" id="uam:UABAM_05194"/>
<keyword evidence="2" id="KW-1185">Reference proteome</keyword>
<dbReference type="EMBL" id="AP019860">
    <property type="protein sequence ID" value="BBM86806.1"/>
    <property type="molecule type" value="Genomic_DNA"/>
</dbReference>
<evidence type="ECO:0000313" key="2">
    <source>
        <dbReference type="Proteomes" id="UP000326354"/>
    </source>
</evidence>
<name>A0A5S9ISH8_UABAM</name>
<dbReference type="Proteomes" id="UP000326354">
    <property type="component" value="Chromosome"/>
</dbReference>
<proteinExistence type="predicted"/>
<organism evidence="1 2">
    <name type="scientific">Uabimicrobium amorphum</name>
    <dbReference type="NCBI Taxonomy" id="2596890"/>
    <lineage>
        <taxon>Bacteria</taxon>
        <taxon>Pseudomonadati</taxon>
        <taxon>Planctomycetota</taxon>
        <taxon>Candidatus Uabimicrobiia</taxon>
        <taxon>Candidatus Uabimicrobiales</taxon>
        <taxon>Candidatus Uabimicrobiaceae</taxon>
        <taxon>Candidatus Uabimicrobium</taxon>
    </lineage>
</organism>
<reference evidence="1 2" key="1">
    <citation type="submission" date="2019-08" db="EMBL/GenBank/DDBJ databases">
        <title>Complete genome sequence of Candidatus Uab amorphum.</title>
        <authorList>
            <person name="Shiratori T."/>
            <person name="Suzuki S."/>
            <person name="Kakizawa Y."/>
            <person name="Ishida K."/>
        </authorList>
    </citation>
    <scope>NUCLEOTIDE SEQUENCE [LARGE SCALE GENOMIC DNA]</scope>
    <source>
        <strain evidence="1 2">SRT547</strain>
    </source>
</reference>